<keyword evidence="3" id="KW-1185">Reference proteome</keyword>
<dbReference type="Proteomes" id="UP000324222">
    <property type="component" value="Unassembled WGS sequence"/>
</dbReference>
<dbReference type="AlphaFoldDB" id="A0A5B7I957"/>
<gene>
    <name evidence="2" type="ORF">E2C01_071715</name>
</gene>
<evidence type="ECO:0000313" key="3">
    <source>
        <dbReference type="Proteomes" id="UP000324222"/>
    </source>
</evidence>
<sequence length="214" mass="22652">MSQSLVLPLLPQVQIHLVVLRGGTEGVLGSGARDRAMQGIRKCRRVRVLCEKFLLLAVSATTSVEYGAHREDSASVQDSGSGRGGSGGGGREDTVPRARNYGSEDSEGSEGRGKVYSNSLLCTLWYTARHAARRATLSPRSVPCRAHHRGSVAALLLPPPIKAPHATSRQANTRPGGVCTDKHQHSGTPPPDKGLGKDAPCGTLRHAACSMYPD</sequence>
<protein>
    <submittedName>
        <fullName evidence="2">Uncharacterized protein</fullName>
    </submittedName>
</protein>
<proteinExistence type="predicted"/>
<comment type="caution">
    <text evidence="2">The sequence shown here is derived from an EMBL/GenBank/DDBJ whole genome shotgun (WGS) entry which is preliminary data.</text>
</comment>
<evidence type="ECO:0000256" key="1">
    <source>
        <dbReference type="SAM" id="MobiDB-lite"/>
    </source>
</evidence>
<reference evidence="2 3" key="1">
    <citation type="submission" date="2019-05" db="EMBL/GenBank/DDBJ databases">
        <title>Another draft genome of Portunus trituberculatus and its Hox gene families provides insights of decapod evolution.</title>
        <authorList>
            <person name="Jeong J.-H."/>
            <person name="Song I."/>
            <person name="Kim S."/>
            <person name="Choi T."/>
            <person name="Kim D."/>
            <person name="Ryu S."/>
            <person name="Kim W."/>
        </authorList>
    </citation>
    <scope>NUCLEOTIDE SEQUENCE [LARGE SCALE GENOMIC DNA]</scope>
    <source>
        <tissue evidence="2">Muscle</tissue>
    </source>
</reference>
<evidence type="ECO:0000313" key="2">
    <source>
        <dbReference type="EMBL" id="MPC77264.1"/>
    </source>
</evidence>
<feature type="region of interest" description="Disordered" evidence="1">
    <location>
        <begin position="69"/>
        <end position="113"/>
    </location>
</feature>
<accession>A0A5B7I957</accession>
<feature type="region of interest" description="Disordered" evidence="1">
    <location>
        <begin position="162"/>
        <end position="199"/>
    </location>
</feature>
<organism evidence="2 3">
    <name type="scientific">Portunus trituberculatus</name>
    <name type="common">Swimming crab</name>
    <name type="synonym">Neptunus trituberculatus</name>
    <dbReference type="NCBI Taxonomy" id="210409"/>
    <lineage>
        <taxon>Eukaryota</taxon>
        <taxon>Metazoa</taxon>
        <taxon>Ecdysozoa</taxon>
        <taxon>Arthropoda</taxon>
        <taxon>Crustacea</taxon>
        <taxon>Multicrustacea</taxon>
        <taxon>Malacostraca</taxon>
        <taxon>Eumalacostraca</taxon>
        <taxon>Eucarida</taxon>
        <taxon>Decapoda</taxon>
        <taxon>Pleocyemata</taxon>
        <taxon>Brachyura</taxon>
        <taxon>Eubrachyura</taxon>
        <taxon>Portunoidea</taxon>
        <taxon>Portunidae</taxon>
        <taxon>Portuninae</taxon>
        <taxon>Portunus</taxon>
    </lineage>
</organism>
<dbReference type="EMBL" id="VSRR010045424">
    <property type="protein sequence ID" value="MPC77264.1"/>
    <property type="molecule type" value="Genomic_DNA"/>
</dbReference>
<name>A0A5B7I957_PORTR</name>